<keyword evidence="4" id="KW-0808">Transferase</keyword>
<organism evidence="4 5">
    <name type="scientific">Ahniella affigens</name>
    <dbReference type="NCBI Taxonomy" id="2021234"/>
    <lineage>
        <taxon>Bacteria</taxon>
        <taxon>Pseudomonadati</taxon>
        <taxon>Pseudomonadota</taxon>
        <taxon>Gammaproteobacteria</taxon>
        <taxon>Lysobacterales</taxon>
        <taxon>Rhodanobacteraceae</taxon>
        <taxon>Ahniella</taxon>
    </lineage>
</organism>
<dbReference type="Gene3D" id="3.40.50.150">
    <property type="entry name" value="Vaccinia Virus protein VP39"/>
    <property type="match status" value="1"/>
</dbReference>
<dbReference type="InterPro" id="IPR000682">
    <property type="entry name" value="PCMT"/>
</dbReference>
<dbReference type="RefSeq" id="WP_106891980.1">
    <property type="nucleotide sequence ID" value="NZ_CP027860.1"/>
</dbReference>
<reference evidence="4 5" key="1">
    <citation type="submission" date="2018-03" db="EMBL/GenBank/DDBJ databases">
        <title>Ahniella affigens gen. nov., sp. nov., a gammaproteobacterium isolated from sandy soil near a stream.</title>
        <authorList>
            <person name="Ko Y."/>
            <person name="Kim J.-H."/>
        </authorList>
    </citation>
    <scope>NUCLEOTIDE SEQUENCE [LARGE SCALE GENOMIC DNA]</scope>
    <source>
        <strain evidence="4 5">D13</strain>
    </source>
</reference>
<keyword evidence="4" id="KW-0489">Methyltransferase</keyword>
<dbReference type="KEGG" id="xba:C7S18_13000"/>
<dbReference type="GO" id="GO:0005737">
    <property type="term" value="C:cytoplasm"/>
    <property type="evidence" value="ECO:0007669"/>
    <property type="project" value="TreeGrafter"/>
</dbReference>
<dbReference type="OrthoDB" id="9810066at2"/>
<dbReference type="InterPro" id="IPR029063">
    <property type="entry name" value="SAM-dependent_MTases_sf"/>
</dbReference>
<keyword evidence="5" id="KW-1185">Reference proteome</keyword>
<name>A0A2P1PTB7_9GAMM</name>
<evidence type="ECO:0000256" key="2">
    <source>
        <dbReference type="ARBA" id="ARBA00013346"/>
    </source>
</evidence>
<dbReference type="GO" id="GO:0004719">
    <property type="term" value="F:protein-L-isoaspartate (D-aspartate) O-methyltransferase activity"/>
    <property type="evidence" value="ECO:0007669"/>
    <property type="project" value="InterPro"/>
</dbReference>
<dbReference type="SUPFAM" id="SSF53335">
    <property type="entry name" value="S-adenosyl-L-methionine-dependent methyltransferases"/>
    <property type="match status" value="1"/>
</dbReference>
<gene>
    <name evidence="4" type="ORF">C7S18_13000</name>
</gene>
<dbReference type="GO" id="GO:0032259">
    <property type="term" value="P:methylation"/>
    <property type="evidence" value="ECO:0007669"/>
    <property type="project" value="UniProtKB-KW"/>
</dbReference>
<reference evidence="4 5" key="2">
    <citation type="submission" date="2018-03" db="EMBL/GenBank/DDBJ databases">
        <authorList>
            <person name="Keele B.F."/>
        </authorList>
    </citation>
    <scope>NUCLEOTIDE SEQUENCE [LARGE SCALE GENOMIC DNA]</scope>
    <source>
        <strain evidence="4 5">D13</strain>
    </source>
</reference>
<dbReference type="EMBL" id="CP027860">
    <property type="protein sequence ID" value="AVP98060.1"/>
    <property type="molecule type" value="Genomic_DNA"/>
</dbReference>
<dbReference type="PANTHER" id="PTHR11579">
    <property type="entry name" value="PROTEIN-L-ISOASPARTATE O-METHYLTRANSFERASE"/>
    <property type="match status" value="1"/>
</dbReference>
<evidence type="ECO:0000313" key="4">
    <source>
        <dbReference type="EMBL" id="AVP98060.1"/>
    </source>
</evidence>
<dbReference type="Proteomes" id="UP000241074">
    <property type="component" value="Chromosome"/>
</dbReference>
<dbReference type="AlphaFoldDB" id="A0A2P1PTB7"/>
<dbReference type="Pfam" id="PF01135">
    <property type="entry name" value="PCMT"/>
    <property type="match status" value="1"/>
</dbReference>
<evidence type="ECO:0000313" key="5">
    <source>
        <dbReference type="Proteomes" id="UP000241074"/>
    </source>
</evidence>
<dbReference type="PANTHER" id="PTHR11579:SF18">
    <property type="entry name" value="PROTEIN-L-ISOASPARTATE O-METHYLTRANSFERASE"/>
    <property type="match status" value="1"/>
</dbReference>
<proteinExistence type="inferred from homology"/>
<protein>
    <recommendedName>
        <fullName evidence="2">Protein-L-isoaspartate O-methyltransferase</fullName>
    </recommendedName>
    <alternativeName>
        <fullName evidence="3">Protein L-isoaspartyl methyltransferase</fullName>
    </alternativeName>
</protein>
<dbReference type="CDD" id="cd02440">
    <property type="entry name" value="AdoMet_MTases"/>
    <property type="match status" value="1"/>
</dbReference>
<comment type="similarity">
    <text evidence="1">Belongs to the methyltransferase superfamily. L-isoaspartyl/D-aspartyl protein methyltransferase family.</text>
</comment>
<sequence length="220" mass="24216">MSMDVEQIRFNMVEQQVRPWEVTNARVLAALTDVPRERYVPVAYRSLAFADVALPLAHGESMMKPVLDGRILQAVDVEEQDSVLEVGTGSGFLTACLAYLGRDVESVELHADLADLARQNLLEARVANVQIRHADALSAGFSCNREFDVIVLGGAVAVEPAGFRKLLKPAGRLFFVRGEGPAMEAVLITRTGASEFREQSLFETELPYLRGAEPKKQFVL</sequence>
<accession>A0A2P1PTB7</accession>
<evidence type="ECO:0000256" key="1">
    <source>
        <dbReference type="ARBA" id="ARBA00005369"/>
    </source>
</evidence>
<evidence type="ECO:0000256" key="3">
    <source>
        <dbReference type="ARBA" id="ARBA00030757"/>
    </source>
</evidence>